<dbReference type="InterPro" id="IPR011856">
    <property type="entry name" value="tRNA_endonuc-like_dom_sf"/>
</dbReference>
<proteinExistence type="predicted"/>
<keyword evidence="3" id="KW-1185">Reference proteome</keyword>
<dbReference type="HOGENOM" id="CLU_076083_0_1_4"/>
<protein>
    <recommendedName>
        <fullName evidence="1">TnsA endonuclease N-terminal domain-containing protein</fullName>
    </recommendedName>
</protein>
<dbReference type="AlphaFoldDB" id="K9DHC4"/>
<sequence>MRRAPITSDDVSRWKAQGLGLGETVSYKPWIDVRCFSSRGRMSRRPGVTTGRMHHLFSDNESFFFLMADYAADVVDIREQFPLFPESATQRIASSLEVRHPRYPGSRTPIVMTTDFLLTRIDRAGKRSLVAYSIKSADDLRGRGRKSVLTKLEIERRYWLLRGIPWYLFTNAEFDKTVIDNLEWLSYFTVDHGVHPDAFVKQLPRFLEAFNTPSLQDLTLAKRLRECTAVLSSAVSLELATDMFRYCSCGTCQ</sequence>
<dbReference type="InterPro" id="IPR014833">
    <property type="entry name" value="TnsA_N"/>
</dbReference>
<gene>
    <name evidence="2" type="ORF">HMPREF9710_00807</name>
</gene>
<evidence type="ECO:0000313" key="3">
    <source>
        <dbReference type="Proteomes" id="UP000009874"/>
    </source>
</evidence>
<dbReference type="Pfam" id="PF08722">
    <property type="entry name" value="Tn7_TnsA-like_N"/>
    <property type="match status" value="1"/>
</dbReference>
<name>K9DHC4_9BURK</name>
<dbReference type="EMBL" id="AGZI01000008">
    <property type="protein sequence ID" value="EKU84164.1"/>
    <property type="molecule type" value="Genomic_DNA"/>
</dbReference>
<dbReference type="eggNOG" id="ENOG502Z9E1">
    <property type="taxonomic scope" value="Bacteria"/>
</dbReference>
<accession>K9DHC4</accession>
<dbReference type="InterPro" id="IPR011335">
    <property type="entry name" value="Restrct_endonuc-II-like"/>
</dbReference>
<evidence type="ECO:0000313" key="2">
    <source>
        <dbReference type="EMBL" id="EKU84164.1"/>
    </source>
</evidence>
<feature type="domain" description="TnsA endonuclease N-terminal" evidence="1">
    <location>
        <begin position="73"/>
        <end position="170"/>
    </location>
</feature>
<reference evidence="2 3" key="1">
    <citation type="submission" date="2012-09" db="EMBL/GenBank/DDBJ databases">
        <title>The Genome Sequence of Massilia timonae CCUG 45783.</title>
        <authorList>
            <consortium name="The Broad Institute Genome Sequencing Platform"/>
            <person name="Earl A."/>
            <person name="Ward D."/>
            <person name="Feldgarden M."/>
            <person name="Gevers D."/>
            <person name="Huys G."/>
            <person name="Walker B."/>
            <person name="Young S.K."/>
            <person name="Zeng Q."/>
            <person name="Gargeya S."/>
            <person name="Fitzgerald M."/>
            <person name="Haas B."/>
            <person name="Abouelleil A."/>
            <person name="Alvarado L."/>
            <person name="Arachchi H.M."/>
            <person name="Berlin A.M."/>
            <person name="Chapman S.B."/>
            <person name="Goldberg J."/>
            <person name="Griggs A."/>
            <person name="Gujja S."/>
            <person name="Hansen M."/>
            <person name="Howarth C."/>
            <person name="Imamovic A."/>
            <person name="Larimer J."/>
            <person name="McCowen C."/>
            <person name="Montmayeur A."/>
            <person name="Murphy C."/>
            <person name="Neiman D."/>
            <person name="Pearson M."/>
            <person name="Priest M."/>
            <person name="Roberts A."/>
            <person name="Saif S."/>
            <person name="Shea T."/>
            <person name="Sisk P."/>
            <person name="Sykes S."/>
            <person name="Wortman J."/>
            <person name="Nusbaum C."/>
            <person name="Birren B."/>
        </authorList>
    </citation>
    <scope>NUCLEOTIDE SEQUENCE [LARGE SCALE GENOMIC DNA]</scope>
    <source>
        <strain evidence="2 3">CCUG 45783</strain>
    </source>
</reference>
<comment type="caution">
    <text evidence="2">The sequence shown here is derived from an EMBL/GenBank/DDBJ whole genome shotgun (WGS) entry which is preliminary data.</text>
</comment>
<dbReference type="Proteomes" id="UP000009874">
    <property type="component" value="Unassembled WGS sequence"/>
</dbReference>
<dbReference type="CDD" id="cd22362">
    <property type="entry name" value="TnsA_endonuclease-like"/>
    <property type="match status" value="1"/>
</dbReference>
<evidence type="ECO:0000259" key="1">
    <source>
        <dbReference type="Pfam" id="PF08722"/>
    </source>
</evidence>
<dbReference type="GO" id="GO:0003676">
    <property type="term" value="F:nucleic acid binding"/>
    <property type="evidence" value="ECO:0007669"/>
    <property type="project" value="InterPro"/>
</dbReference>
<dbReference type="SUPFAM" id="SSF52980">
    <property type="entry name" value="Restriction endonuclease-like"/>
    <property type="match status" value="1"/>
</dbReference>
<organism evidence="2 3">
    <name type="scientific">Massilia timonae CCUG 45783</name>
    <dbReference type="NCBI Taxonomy" id="883126"/>
    <lineage>
        <taxon>Bacteria</taxon>
        <taxon>Pseudomonadati</taxon>
        <taxon>Pseudomonadota</taxon>
        <taxon>Betaproteobacteria</taxon>
        <taxon>Burkholderiales</taxon>
        <taxon>Oxalobacteraceae</taxon>
        <taxon>Telluria group</taxon>
        <taxon>Massilia</taxon>
    </lineage>
</organism>
<dbReference type="Gene3D" id="3.40.1350.10">
    <property type="match status" value="1"/>
</dbReference>